<evidence type="ECO:0000313" key="11">
    <source>
        <dbReference type="Proteomes" id="UP001060919"/>
    </source>
</evidence>
<evidence type="ECO:0000256" key="8">
    <source>
        <dbReference type="RuleBase" id="RU361140"/>
    </source>
</evidence>
<dbReference type="GO" id="GO:0008800">
    <property type="term" value="F:beta-lactamase activity"/>
    <property type="evidence" value="ECO:0007669"/>
    <property type="project" value="UniProtKB-UniRule"/>
</dbReference>
<feature type="modified residue" description="N6-carboxylysine" evidence="7">
    <location>
        <position position="71"/>
    </location>
</feature>
<dbReference type="InterPro" id="IPR001460">
    <property type="entry name" value="PCN-bd_Tpept"/>
</dbReference>
<comment type="catalytic activity">
    <reaction evidence="1 8">
        <text>a beta-lactam + H2O = a substituted beta-amino acid</text>
        <dbReference type="Rhea" id="RHEA:20401"/>
        <dbReference type="ChEBI" id="CHEBI:15377"/>
        <dbReference type="ChEBI" id="CHEBI:35627"/>
        <dbReference type="ChEBI" id="CHEBI:140347"/>
        <dbReference type="EC" id="3.5.2.6"/>
    </reaction>
</comment>
<proteinExistence type="inferred from homology"/>
<dbReference type="GO" id="GO:0017001">
    <property type="term" value="P:antibiotic catabolic process"/>
    <property type="evidence" value="ECO:0007669"/>
    <property type="project" value="InterPro"/>
</dbReference>
<keyword evidence="11" id="KW-1185">Reference proteome</keyword>
<keyword evidence="6 8" id="KW-0046">Antibiotic resistance</keyword>
<accession>A0A915YEZ6</accession>
<dbReference type="RefSeq" id="WP_264792962.1">
    <property type="nucleotide sequence ID" value="NZ_AP026867.1"/>
</dbReference>
<gene>
    <name evidence="10" type="ORF">AsAng_0025340</name>
</gene>
<dbReference type="Pfam" id="PF00905">
    <property type="entry name" value="Transpeptidase"/>
    <property type="match status" value="1"/>
</dbReference>
<name>A0A915YEZ6_9BACT</name>
<dbReference type="KEGG" id="aup:AsAng_0025340"/>
<dbReference type="PROSITE" id="PS00337">
    <property type="entry name" value="BETA_LACTAMASE_D"/>
    <property type="match status" value="1"/>
</dbReference>
<dbReference type="GO" id="GO:0046677">
    <property type="term" value="P:response to antibiotic"/>
    <property type="evidence" value="ECO:0007669"/>
    <property type="project" value="UniProtKB-UniRule"/>
</dbReference>
<dbReference type="InterPro" id="IPR012338">
    <property type="entry name" value="Beta-lactam/transpept-like"/>
</dbReference>
<feature type="domain" description="Penicillin-binding protein transpeptidase" evidence="9">
    <location>
        <begin position="54"/>
        <end position="243"/>
    </location>
</feature>
<protein>
    <recommendedName>
        <fullName evidence="3 8">Beta-lactamase</fullName>
        <ecNumber evidence="3 8">3.5.2.6</ecNumber>
    </recommendedName>
</protein>
<dbReference type="InterPro" id="IPR002137">
    <property type="entry name" value="Beta-lactam_class-D_AS"/>
</dbReference>
<evidence type="ECO:0000259" key="9">
    <source>
        <dbReference type="Pfam" id="PF00905"/>
    </source>
</evidence>
<evidence type="ECO:0000256" key="7">
    <source>
        <dbReference type="PIRSR" id="PIRSR602137-50"/>
    </source>
</evidence>
<evidence type="ECO:0000256" key="1">
    <source>
        <dbReference type="ARBA" id="ARBA00001526"/>
    </source>
</evidence>
<dbReference type="Proteomes" id="UP001060919">
    <property type="component" value="Chromosome"/>
</dbReference>
<dbReference type="GO" id="GO:0005886">
    <property type="term" value="C:plasma membrane"/>
    <property type="evidence" value="ECO:0007669"/>
    <property type="project" value="TreeGrafter"/>
</dbReference>
<dbReference type="SUPFAM" id="SSF56601">
    <property type="entry name" value="beta-lactamase/transpeptidase-like"/>
    <property type="match status" value="1"/>
</dbReference>
<evidence type="ECO:0000313" key="10">
    <source>
        <dbReference type="EMBL" id="BDS11820.1"/>
    </source>
</evidence>
<dbReference type="GO" id="GO:0071555">
    <property type="term" value="P:cell wall organization"/>
    <property type="evidence" value="ECO:0007669"/>
    <property type="project" value="TreeGrafter"/>
</dbReference>
<comment type="similarity">
    <text evidence="2 8">Belongs to the class-D beta-lactamase family.</text>
</comment>
<dbReference type="AlphaFoldDB" id="A0A915YEZ6"/>
<keyword evidence="4" id="KW-0732">Signal</keyword>
<evidence type="ECO:0000256" key="3">
    <source>
        <dbReference type="ARBA" id="ARBA00012865"/>
    </source>
</evidence>
<dbReference type="PANTHER" id="PTHR30627">
    <property type="entry name" value="PEPTIDOGLYCAN D,D-TRANSPEPTIDASE"/>
    <property type="match status" value="1"/>
</dbReference>
<dbReference type="GO" id="GO:0008658">
    <property type="term" value="F:penicillin binding"/>
    <property type="evidence" value="ECO:0007669"/>
    <property type="project" value="InterPro"/>
</dbReference>
<evidence type="ECO:0000256" key="4">
    <source>
        <dbReference type="ARBA" id="ARBA00022729"/>
    </source>
</evidence>
<dbReference type="EMBL" id="AP026867">
    <property type="protein sequence ID" value="BDS11820.1"/>
    <property type="molecule type" value="Genomic_DNA"/>
</dbReference>
<dbReference type="PANTHER" id="PTHR30627:SF6">
    <property type="entry name" value="BETA-LACTAMASE YBXI-RELATED"/>
    <property type="match status" value="1"/>
</dbReference>
<sequence length="270" mass="30711">MKPFLLLLIPFICICVSCTETNESAKLDLDALYKEYAVEGCFLLKSLNSKQLYVYNSNRCLQGFLPASTFKIVNSITALETGVATDENMLIKWDSVVRQIAVWNQDHTMKTAFKVSCVPYYQEIARRIGPLRMQEWVNKLQFGKMDIRKETISDFWLKGKSTVTPYQQLDFIERLANNELPIKPSTQQKMRDIMVIASDSSGMVMRGKTGWAIDGNRNIGWFVGYIERPDGERFVFVNNIEAAVGAIKDNDFMMCRKTIVGKVLGDLGVI</sequence>
<evidence type="ECO:0000256" key="5">
    <source>
        <dbReference type="ARBA" id="ARBA00022801"/>
    </source>
</evidence>
<evidence type="ECO:0000256" key="2">
    <source>
        <dbReference type="ARBA" id="ARBA00007898"/>
    </source>
</evidence>
<keyword evidence="5 8" id="KW-0378">Hydrolase</keyword>
<evidence type="ECO:0000256" key="6">
    <source>
        <dbReference type="ARBA" id="ARBA00023251"/>
    </source>
</evidence>
<dbReference type="Gene3D" id="3.40.710.10">
    <property type="entry name" value="DD-peptidase/beta-lactamase superfamily"/>
    <property type="match status" value="1"/>
</dbReference>
<reference evidence="10" key="1">
    <citation type="submission" date="2022-09" db="EMBL/GenBank/DDBJ databases">
        <title>Aureispira anguillicida sp. nov., isolated from Leptocephalus of Japanese eel Anguilla japonica.</title>
        <authorList>
            <person name="Yuasa K."/>
            <person name="Mekata T."/>
            <person name="Ikunari K."/>
        </authorList>
    </citation>
    <scope>NUCLEOTIDE SEQUENCE</scope>
    <source>
        <strain evidence="10">EL160426</strain>
    </source>
</reference>
<organism evidence="10 11">
    <name type="scientific">Aureispira anguillae</name>
    <dbReference type="NCBI Taxonomy" id="2864201"/>
    <lineage>
        <taxon>Bacteria</taxon>
        <taxon>Pseudomonadati</taxon>
        <taxon>Bacteroidota</taxon>
        <taxon>Saprospiria</taxon>
        <taxon>Saprospirales</taxon>
        <taxon>Saprospiraceae</taxon>
        <taxon>Aureispira</taxon>
    </lineage>
</organism>
<dbReference type="InterPro" id="IPR050515">
    <property type="entry name" value="Beta-lactam/transpept"/>
</dbReference>
<feature type="active site" description="Acyl-ester intermediate" evidence="7">
    <location>
        <position position="68"/>
    </location>
</feature>
<dbReference type="EC" id="3.5.2.6" evidence="3 8"/>